<dbReference type="PANTHER" id="PTHR37419:SF1">
    <property type="entry name" value="SERINE_THREONINE-PROTEIN KINASE TOXIN HIPA"/>
    <property type="match status" value="1"/>
</dbReference>
<comment type="similarity">
    <text evidence="1">Belongs to the HipA Ser/Thr kinase family.</text>
</comment>
<keyword evidence="2" id="KW-0808">Transferase</keyword>
<evidence type="ECO:0000256" key="3">
    <source>
        <dbReference type="ARBA" id="ARBA00022777"/>
    </source>
</evidence>
<evidence type="ECO:0000256" key="1">
    <source>
        <dbReference type="ARBA" id="ARBA00010164"/>
    </source>
</evidence>
<keyword evidence="6" id="KW-1185">Reference proteome</keyword>
<keyword evidence="3" id="KW-0418">Kinase</keyword>
<organism evidence="5 6">
    <name type="scientific">Rhizomicrobium electricum</name>
    <dbReference type="NCBI Taxonomy" id="480070"/>
    <lineage>
        <taxon>Bacteria</taxon>
        <taxon>Pseudomonadati</taxon>
        <taxon>Pseudomonadota</taxon>
        <taxon>Alphaproteobacteria</taxon>
        <taxon>Micropepsales</taxon>
        <taxon>Micropepsaceae</taxon>
        <taxon>Rhizomicrobium</taxon>
    </lineage>
</organism>
<dbReference type="Pfam" id="PF07804">
    <property type="entry name" value="HipA_C"/>
    <property type="match status" value="1"/>
</dbReference>
<evidence type="ECO:0000256" key="2">
    <source>
        <dbReference type="ARBA" id="ARBA00022679"/>
    </source>
</evidence>
<evidence type="ECO:0000313" key="6">
    <source>
        <dbReference type="Proteomes" id="UP001499951"/>
    </source>
</evidence>
<gene>
    <name evidence="5" type="ORF">GCM10008942_36510</name>
</gene>
<proteinExistence type="inferred from homology"/>
<feature type="domain" description="HipA-like C-terminal" evidence="4">
    <location>
        <begin position="78"/>
        <end position="167"/>
    </location>
</feature>
<reference evidence="6" key="1">
    <citation type="journal article" date="2019" name="Int. J. Syst. Evol. Microbiol.">
        <title>The Global Catalogue of Microorganisms (GCM) 10K type strain sequencing project: providing services to taxonomists for standard genome sequencing and annotation.</title>
        <authorList>
            <consortium name="The Broad Institute Genomics Platform"/>
            <consortium name="The Broad Institute Genome Sequencing Center for Infectious Disease"/>
            <person name="Wu L."/>
            <person name="Ma J."/>
        </authorList>
    </citation>
    <scope>NUCLEOTIDE SEQUENCE [LARGE SCALE GENOMIC DNA]</scope>
    <source>
        <strain evidence="6">JCM 15089</strain>
    </source>
</reference>
<dbReference type="InterPro" id="IPR012893">
    <property type="entry name" value="HipA-like_C"/>
</dbReference>
<dbReference type="InterPro" id="IPR052028">
    <property type="entry name" value="HipA_Ser/Thr_kinase"/>
</dbReference>
<dbReference type="PANTHER" id="PTHR37419">
    <property type="entry name" value="SERINE/THREONINE-PROTEIN KINASE TOXIN HIPA"/>
    <property type="match status" value="1"/>
</dbReference>
<accession>A0ABP3QA00</accession>
<evidence type="ECO:0000313" key="5">
    <source>
        <dbReference type="EMBL" id="GAA0584305.1"/>
    </source>
</evidence>
<name>A0ABP3QA00_9PROT</name>
<protein>
    <recommendedName>
        <fullName evidence="4">HipA-like C-terminal domain-containing protein</fullName>
    </recommendedName>
</protein>
<dbReference type="Proteomes" id="UP001499951">
    <property type="component" value="Unassembled WGS sequence"/>
</dbReference>
<comment type="caution">
    <text evidence="5">The sequence shown here is derived from an EMBL/GenBank/DDBJ whole genome shotgun (WGS) entry which is preliminary data.</text>
</comment>
<sequence>MRQEVARGLGLSEHNDFALLKALGGDITGALTLWPEGETPPVHDGTGDREPLGANALIDLLDTLPKRPFLAGRAGLRLSLAGAQTKLPVVVIDDQIALPAPGEPTTHILKPPLQRYPALTENEAFVMQLAAAIGLDVAQAIPRKVKDRPYLLIRRYDRHVDEHVRLAVPGFRDITDSWHCCLH</sequence>
<evidence type="ECO:0000259" key="4">
    <source>
        <dbReference type="Pfam" id="PF07804"/>
    </source>
</evidence>
<dbReference type="EMBL" id="BAAADD010000011">
    <property type="protein sequence ID" value="GAA0584305.1"/>
    <property type="molecule type" value="Genomic_DNA"/>
</dbReference>